<sequence>MALHSIDAILIENGINCLEIGLLEPIGVLQLDHHEDLDYPGIATLTDEQRLIDNAVLESLDKKRRGDDILLHG</sequence>
<dbReference type="AlphaFoldDB" id="A0AA36ATZ2"/>
<reference evidence="1" key="1">
    <citation type="submission" date="2023-08" db="EMBL/GenBank/DDBJ databases">
        <authorList>
            <person name="Alioto T."/>
            <person name="Alioto T."/>
            <person name="Gomez Garrido J."/>
        </authorList>
    </citation>
    <scope>NUCLEOTIDE SEQUENCE</scope>
</reference>
<evidence type="ECO:0000313" key="1">
    <source>
        <dbReference type="EMBL" id="CAI9721679.1"/>
    </source>
</evidence>
<dbReference type="Proteomes" id="UP001162480">
    <property type="component" value="Chromosome 4"/>
</dbReference>
<proteinExistence type="predicted"/>
<gene>
    <name evidence="1" type="ORF">OCTVUL_1B006608</name>
</gene>
<organism evidence="1 2">
    <name type="scientific">Octopus vulgaris</name>
    <name type="common">Common octopus</name>
    <dbReference type="NCBI Taxonomy" id="6645"/>
    <lineage>
        <taxon>Eukaryota</taxon>
        <taxon>Metazoa</taxon>
        <taxon>Spiralia</taxon>
        <taxon>Lophotrochozoa</taxon>
        <taxon>Mollusca</taxon>
        <taxon>Cephalopoda</taxon>
        <taxon>Coleoidea</taxon>
        <taxon>Octopodiformes</taxon>
        <taxon>Octopoda</taxon>
        <taxon>Incirrata</taxon>
        <taxon>Octopodidae</taxon>
        <taxon>Octopus</taxon>
    </lineage>
</organism>
<dbReference type="EMBL" id="OX597817">
    <property type="protein sequence ID" value="CAI9721679.1"/>
    <property type="molecule type" value="Genomic_DNA"/>
</dbReference>
<name>A0AA36ATZ2_OCTVU</name>
<accession>A0AA36ATZ2</accession>
<evidence type="ECO:0000313" key="2">
    <source>
        <dbReference type="Proteomes" id="UP001162480"/>
    </source>
</evidence>
<keyword evidence="2" id="KW-1185">Reference proteome</keyword>
<protein>
    <submittedName>
        <fullName evidence="1">Uncharacterized protein</fullName>
    </submittedName>
</protein>